<evidence type="ECO:0000313" key="2">
    <source>
        <dbReference type="EMBL" id="CAD9127681.1"/>
    </source>
</evidence>
<sequence>MQSWPLLLTLVVRCGGLLIQEARWDLGKQEVAGDIAEQPQDDGGALQPGPFKNIVLAVHCRAPSPDAQRAAEVCRARKRLFEPYKKHFARVVYLTEQECPRHPSDVHKCMGELMNKEGAQRDGIVYMHFNAFLSVTHMRGIFDKEMMAAPGEDMRCRLTEKMRLSHCKWERWVPGLAQRYQHAIGRVMQEHQGELELADEQHVWLGRDDLFYIPHKLYYVYKNLTQPFIHYGVHHEITGPTVRRLMEQLTTVEDVNLNCRSQCCERLELAEVSAEDFRCGHRATSKNTTMQDNLIEMVNERQSEEELDGSDEPDWHQLLRVVNVLTQ</sequence>
<accession>A0A7S1MC54</accession>
<proteinExistence type="predicted"/>
<name>A0A7S1MC54_ALECA</name>
<dbReference type="EMBL" id="HBGE01033951">
    <property type="protein sequence ID" value="CAD9127681.1"/>
    <property type="molecule type" value="Transcribed_RNA"/>
</dbReference>
<reference evidence="2" key="1">
    <citation type="submission" date="2021-01" db="EMBL/GenBank/DDBJ databases">
        <authorList>
            <person name="Corre E."/>
            <person name="Pelletier E."/>
            <person name="Niang G."/>
            <person name="Scheremetjew M."/>
            <person name="Finn R."/>
            <person name="Kale V."/>
            <person name="Holt S."/>
            <person name="Cochrane G."/>
            <person name="Meng A."/>
            <person name="Brown T."/>
            <person name="Cohen L."/>
        </authorList>
    </citation>
    <scope>NUCLEOTIDE SEQUENCE</scope>
    <source>
        <strain evidence="2">OF101</strain>
    </source>
</reference>
<feature type="signal peptide" evidence="1">
    <location>
        <begin position="1"/>
        <end position="16"/>
    </location>
</feature>
<protein>
    <submittedName>
        <fullName evidence="2">Uncharacterized protein</fullName>
    </submittedName>
</protein>
<organism evidence="2">
    <name type="scientific">Alexandrium catenella</name>
    <name type="common">Red tide dinoflagellate</name>
    <name type="synonym">Gonyaulax catenella</name>
    <dbReference type="NCBI Taxonomy" id="2925"/>
    <lineage>
        <taxon>Eukaryota</taxon>
        <taxon>Sar</taxon>
        <taxon>Alveolata</taxon>
        <taxon>Dinophyceae</taxon>
        <taxon>Gonyaulacales</taxon>
        <taxon>Pyrocystaceae</taxon>
        <taxon>Alexandrium</taxon>
    </lineage>
</organism>
<gene>
    <name evidence="2" type="ORF">ACAT0790_LOCUS20550</name>
</gene>
<feature type="chain" id="PRO_5030851073" evidence="1">
    <location>
        <begin position="17"/>
        <end position="327"/>
    </location>
</feature>
<evidence type="ECO:0000256" key="1">
    <source>
        <dbReference type="SAM" id="SignalP"/>
    </source>
</evidence>
<keyword evidence="1" id="KW-0732">Signal</keyword>
<dbReference type="AlphaFoldDB" id="A0A7S1MC54"/>